<keyword evidence="2 6" id="KW-1003">Cell membrane</keyword>
<dbReference type="Proteomes" id="UP000031972">
    <property type="component" value="Unassembled WGS sequence"/>
</dbReference>
<dbReference type="InterPro" id="IPR015414">
    <property type="entry name" value="TMEM64"/>
</dbReference>
<dbReference type="PANTHER" id="PTHR12677">
    <property type="entry name" value="GOLGI APPARATUS MEMBRANE PROTEIN TVP38-RELATED"/>
    <property type="match status" value="1"/>
</dbReference>
<feature type="domain" description="VTT" evidence="7">
    <location>
        <begin position="39"/>
        <end position="155"/>
    </location>
</feature>
<keyword evidence="4 6" id="KW-1133">Transmembrane helix</keyword>
<evidence type="ECO:0000256" key="2">
    <source>
        <dbReference type="ARBA" id="ARBA00022475"/>
    </source>
</evidence>
<dbReference type="PATRIC" id="fig|220754.4.peg.754"/>
<name>A0A0C2SA54_9BACL</name>
<keyword evidence="5 6" id="KW-0472">Membrane</keyword>
<evidence type="ECO:0000259" key="7">
    <source>
        <dbReference type="Pfam" id="PF09335"/>
    </source>
</evidence>
<evidence type="ECO:0000256" key="6">
    <source>
        <dbReference type="RuleBase" id="RU366058"/>
    </source>
</evidence>
<evidence type="ECO:0000256" key="5">
    <source>
        <dbReference type="ARBA" id="ARBA00023136"/>
    </source>
</evidence>
<comment type="caution">
    <text evidence="8">The sequence shown here is derived from an EMBL/GenBank/DDBJ whole genome shotgun (WGS) entry which is preliminary data.</text>
</comment>
<comment type="subcellular location">
    <subcellularLocation>
        <location evidence="1 6">Cell membrane</location>
        <topology evidence="1 6">Multi-pass membrane protein</topology>
    </subcellularLocation>
</comment>
<evidence type="ECO:0000313" key="8">
    <source>
        <dbReference type="EMBL" id="KIL50854.1"/>
    </source>
</evidence>
<feature type="transmembrane region" description="Helical" evidence="6">
    <location>
        <begin position="167"/>
        <end position="186"/>
    </location>
</feature>
<evidence type="ECO:0000256" key="1">
    <source>
        <dbReference type="ARBA" id="ARBA00004651"/>
    </source>
</evidence>
<reference evidence="8 9" key="1">
    <citation type="submission" date="2015-01" db="EMBL/GenBank/DDBJ databases">
        <title>Jeotgalibacillus campisalis genome sequencing.</title>
        <authorList>
            <person name="Goh K.M."/>
            <person name="Chan K.-G."/>
            <person name="Yaakop A.S."/>
            <person name="Ee R."/>
            <person name="Gan H.M."/>
            <person name="Chan C.S."/>
        </authorList>
    </citation>
    <scope>NUCLEOTIDE SEQUENCE [LARGE SCALE GENOMIC DNA]</scope>
    <source>
        <strain evidence="8 9">SF-57</strain>
    </source>
</reference>
<protein>
    <recommendedName>
        <fullName evidence="6">TVP38/TMEM64 family membrane protein</fullName>
    </recommendedName>
</protein>
<evidence type="ECO:0000256" key="4">
    <source>
        <dbReference type="ARBA" id="ARBA00022989"/>
    </source>
</evidence>
<evidence type="ECO:0000256" key="3">
    <source>
        <dbReference type="ARBA" id="ARBA00022692"/>
    </source>
</evidence>
<proteinExistence type="inferred from homology"/>
<feature type="transmembrane region" description="Helical" evidence="6">
    <location>
        <begin position="56"/>
        <end position="76"/>
    </location>
</feature>
<accession>A0A0C2SA54</accession>
<dbReference type="InterPro" id="IPR032816">
    <property type="entry name" value="VTT_dom"/>
</dbReference>
<keyword evidence="9" id="KW-1185">Reference proteome</keyword>
<dbReference type="GO" id="GO:0005886">
    <property type="term" value="C:plasma membrane"/>
    <property type="evidence" value="ECO:0007669"/>
    <property type="project" value="UniProtKB-SubCell"/>
</dbReference>
<evidence type="ECO:0000313" key="9">
    <source>
        <dbReference type="Proteomes" id="UP000031972"/>
    </source>
</evidence>
<organism evidence="8 9">
    <name type="scientific">Jeotgalibacillus campisalis</name>
    <dbReference type="NCBI Taxonomy" id="220754"/>
    <lineage>
        <taxon>Bacteria</taxon>
        <taxon>Bacillati</taxon>
        <taxon>Bacillota</taxon>
        <taxon>Bacilli</taxon>
        <taxon>Bacillales</taxon>
        <taxon>Caryophanaceae</taxon>
        <taxon>Jeotgalibacillus</taxon>
    </lineage>
</organism>
<dbReference type="AlphaFoldDB" id="A0A0C2SA54"/>
<comment type="caution">
    <text evidence="6">Lacks conserved residue(s) required for the propagation of feature annotation.</text>
</comment>
<dbReference type="RefSeq" id="WP_232304234.1">
    <property type="nucleotide sequence ID" value="NZ_JXRR01000008.1"/>
</dbReference>
<dbReference type="Pfam" id="PF09335">
    <property type="entry name" value="VTT_dom"/>
    <property type="match status" value="1"/>
</dbReference>
<comment type="similarity">
    <text evidence="6">Belongs to the TVP38/TMEM64 family.</text>
</comment>
<sequence>MKGEIKLDTILFDWFQHNPSLAIGISLLASVIISVFAFIPSFFLTTANIAFFGFEQGLLLSFAGEVLGAIVSFYLYKKGILLLKDRGKAKYVRWFARFEQVKGVRAFGLVIALRLLPFMPSGLVTLLAATSSMGALSFIAASTIGKIPAVALEAYGANQLLLLNKNILWLVAASIVIFVFVSKRALSRDEHT</sequence>
<keyword evidence="3 6" id="KW-0812">Transmembrane</keyword>
<dbReference type="PANTHER" id="PTHR12677:SF55">
    <property type="entry name" value="UNDECAPRENYL PHOSPHATE TRANSPORTER SAOUHSC_00901-RELATED"/>
    <property type="match status" value="1"/>
</dbReference>
<feature type="transmembrane region" description="Helical" evidence="6">
    <location>
        <begin position="21"/>
        <end position="44"/>
    </location>
</feature>
<gene>
    <name evidence="8" type="ORF">KR50_07350</name>
</gene>
<dbReference type="EMBL" id="JXRR01000008">
    <property type="protein sequence ID" value="KIL50854.1"/>
    <property type="molecule type" value="Genomic_DNA"/>
</dbReference>